<evidence type="ECO:0000256" key="4">
    <source>
        <dbReference type="ARBA" id="ARBA00023277"/>
    </source>
</evidence>
<keyword evidence="4" id="KW-0119">Carbohydrate metabolism</keyword>
<dbReference type="AlphaFoldDB" id="T0QSW1"/>
<dbReference type="InParanoid" id="T0QSW1"/>
<keyword evidence="5 7" id="KW-0326">Glycosidase</keyword>
<evidence type="ECO:0000313" key="10">
    <source>
        <dbReference type="EMBL" id="EQC37796.1"/>
    </source>
</evidence>
<gene>
    <name evidence="10" type="ORF">SDRG_04820</name>
</gene>
<evidence type="ECO:0000256" key="8">
    <source>
        <dbReference type="SAM" id="SignalP"/>
    </source>
</evidence>
<dbReference type="OrthoDB" id="442731at2759"/>
<name>T0QSW1_SAPDV</name>
<dbReference type="SUPFAM" id="SSF51445">
    <property type="entry name" value="(Trans)glycosidases"/>
    <property type="match status" value="1"/>
</dbReference>
<proteinExistence type="inferred from homology"/>
<dbReference type="RefSeq" id="XP_008608729.1">
    <property type="nucleotide sequence ID" value="XM_008610507.1"/>
</dbReference>
<feature type="chain" id="PRO_5004569969" description="Glycoside hydrolase family 5 domain-containing protein" evidence="8">
    <location>
        <begin position="18"/>
        <end position="529"/>
    </location>
</feature>
<evidence type="ECO:0000256" key="7">
    <source>
        <dbReference type="RuleBase" id="RU361153"/>
    </source>
</evidence>
<dbReference type="VEuPathDB" id="FungiDB:SDRG_04820"/>
<evidence type="ECO:0000256" key="1">
    <source>
        <dbReference type="ARBA" id="ARBA00005641"/>
    </source>
</evidence>
<feature type="signal peptide" evidence="8">
    <location>
        <begin position="1"/>
        <end position="17"/>
    </location>
</feature>
<dbReference type="GO" id="GO:0030245">
    <property type="term" value="P:cellulose catabolic process"/>
    <property type="evidence" value="ECO:0007669"/>
    <property type="project" value="UniProtKB-KW"/>
</dbReference>
<dbReference type="PANTHER" id="PTHR35923:SF2">
    <property type="entry name" value="ENDOGLUCANASE"/>
    <property type="match status" value="1"/>
</dbReference>
<keyword evidence="11" id="KW-1185">Reference proteome</keyword>
<sequence>MQTTLVAATALLGLAMAQQPTTSQTFRVCRHTNYVAEGNKIFAVDPANPLTKTELFIKGVTWSGMELPNQGVPMGLWGANLTQIDSGIKGTSLAAMMQLMTNASINVVRFPLTADAVVKDTPPKITYVHRENKEIALYPPGFEPRTSDFVARLIGAFQKYRIGIVLDIHDLVDNFATDAYWYYPKPSTVEETLAYKAAVVLATNYCKATYWNVLGLDLKNAMTDVTWAKSANDARSVSDWASAAQVIAAKVNALCPQWLVLTTGASSASGESFSVPSRANETFPFWDGGNFQNATSRPLEGATNVVYAPHAHVHGMLPQAYLYAKAAGCGANLPSTSTKEDTTCSVFLNGALVANTKRALSCQKSKYACASYVPMAVPELQANVAAMLQSALGGVVAEAKHPIVFSGFSAVYEPTLQPQQSAAFDAMLQFLVQNTSGGFYANLNPDTEMYLEAPPAGKTIIGKTRFGLMKTNSWQAANDELLHALSAMKSTPIPCYGDAYPGPPDSNVAKALAPSLLPFVGVALAYCWF</sequence>
<dbReference type="Gene3D" id="3.20.20.80">
    <property type="entry name" value="Glycosidases"/>
    <property type="match status" value="1"/>
</dbReference>
<evidence type="ECO:0000259" key="9">
    <source>
        <dbReference type="Pfam" id="PF00150"/>
    </source>
</evidence>
<dbReference type="Proteomes" id="UP000030762">
    <property type="component" value="Unassembled WGS sequence"/>
</dbReference>
<organism evidence="10 11">
    <name type="scientific">Saprolegnia diclina (strain VS20)</name>
    <dbReference type="NCBI Taxonomy" id="1156394"/>
    <lineage>
        <taxon>Eukaryota</taxon>
        <taxon>Sar</taxon>
        <taxon>Stramenopiles</taxon>
        <taxon>Oomycota</taxon>
        <taxon>Saprolegniomycetes</taxon>
        <taxon>Saprolegniales</taxon>
        <taxon>Saprolegniaceae</taxon>
        <taxon>Saprolegnia</taxon>
    </lineage>
</organism>
<dbReference type="GO" id="GO:0004553">
    <property type="term" value="F:hydrolase activity, hydrolyzing O-glycosyl compounds"/>
    <property type="evidence" value="ECO:0007669"/>
    <property type="project" value="InterPro"/>
</dbReference>
<keyword evidence="2 7" id="KW-0378">Hydrolase</keyword>
<dbReference type="GeneID" id="19945547"/>
<dbReference type="Pfam" id="PF00150">
    <property type="entry name" value="Cellulase"/>
    <property type="match status" value="1"/>
</dbReference>
<evidence type="ECO:0000256" key="2">
    <source>
        <dbReference type="ARBA" id="ARBA00022801"/>
    </source>
</evidence>
<dbReference type="InterPro" id="IPR001547">
    <property type="entry name" value="Glyco_hydro_5"/>
</dbReference>
<dbReference type="OMA" id="NSWQAAN"/>
<accession>T0QSW1</accession>
<dbReference type="InterPro" id="IPR017853">
    <property type="entry name" value="GH"/>
</dbReference>
<evidence type="ECO:0000313" key="11">
    <source>
        <dbReference type="Proteomes" id="UP000030762"/>
    </source>
</evidence>
<dbReference type="eggNOG" id="ENOG502REFF">
    <property type="taxonomic scope" value="Eukaryota"/>
</dbReference>
<keyword evidence="3" id="KW-0136">Cellulose degradation</keyword>
<comment type="similarity">
    <text evidence="1 7">Belongs to the glycosyl hydrolase 5 (cellulase A) family.</text>
</comment>
<evidence type="ECO:0000256" key="5">
    <source>
        <dbReference type="ARBA" id="ARBA00023295"/>
    </source>
</evidence>
<reference evidence="10 11" key="1">
    <citation type="submission" date="2012-04" db="EMBL/GenBank/DDBJ databases">
        <title>The Genome Sequence of Saprolegnia declina VS20.</title>
        <authorList>
            <consortium name="The Broad Institute Genome Sequencing Platform"/>
            <person name="Russ C."/>
            <person name="Nusbaum C."/>
            <person name="Tyler B."/>
            <person name="van West P."/>
            <person name="Dieguez-Uribeondo J."/>
            <person name="de Bruijn I."/>
            <person name="Tripathy S."/>
            <person name="Jiang R."/>
            <person name="Young S.K."/>
            <person name="Zeng Q."/>
            <person name="Gargeya S."/>
            <person name="Fitzgerald M."/>
            <person name="Haas B."/>
            <person name="Abouelleil A."/>
            <person name="Alvarado L."/>
            <person name="Arachchi H.M."/>
            <person name="Berlin A."/>
            <person name="Chapman S.B."/>
            <person name="Goldberg J."/>
            <person name="Griggs A."/>
            <person name="Gujja S."/>
            <person name="Hansen M."/>
            <person name="Howarth C."/>
            <person name="Imamovic A."/>
            <person name="Larimer J."/>
            <person name="McCowen C."/>
            <person name="Montmayeur A."/>
            <person name="Murphy C."/>
            <person name="Neiman D."/>
            <person name="Pearson M."/>
            <person name="Priest M."/>
            <person name="Roberts A."/>
            <person name="Saif S."/>
            <person name="Shea T."/>
            <person name="Sisk P."/>
            <person name="Sykes S."/>
            <person name="Wortman J."/>
            <person name="Nusbaum C."/>
            <person name="Birren B."/>
        </authorList>
    </citation>
    <scope>NUCLEOTIDE SEQUENCE [LARGE SCALE GENOMIC DNA]</scope>
    <source>
        <strain evidence="10 11">VS20</strain>
    </source>
</reference>
<protein>
    <recommendedName>
        <fullName evidence="9">Glycoside hydrolase family 5 domain-containing protein</fullName>
    </recommendedName>
</protein>
<keyword evidence="8" id="KW-0732">Signal</keyword>
<feature type="domain" description="Glycoside hydrolase family 5" evidence="9">
    <location>
        <begin position="89"/>
        <end position="311"/>
    </location>
</feature>
<evidence type="ECO:0000256" key="3">
    <source>
        <dbReference type="ARBA" id="ARBA00023001"/>
    </source>
</evidence>
<evidence type="ECO:0000256" key="6">
    <source>
        <dbReference type="ARBA" id="ARBA00023326"/>
    </source>
</evidence>
<dbReference type="EMBL" id="JH767143">
    <property type="protein sequence ID" value="EQC37796.1"/>
    <property type="molecule type" value="Genomic_DNA"/>
</dbReference>
<dbReference type="PANTHER" id="PTHR35923">
    <property type="entry name" value="MAJOR EXTRACELLULAR ENDOGLUCANASE"/>
    <property type="match status" value="1"/>
</dbReference>
<keyword evidence="6" id="KW-0624">Polysaccharide degradation</keyword>